<feature type="chain" id="PRO_5028484922" evidence="1">
    <location>
        <begin position="25"/>
        <end position="170"/>
    </location>
</feature>
<reference evidence="2" key="1">
    <citation type="journal article" date="2013" name="J. Plant Res.">
        <title>Effect of fungi and light on seed germination of three Opuntia species from semiarid lands of central Mexico.</title>
        <authorList>
            <person name="Delgado-Sanchez P."/>
            <person name="Jimenez-Bremont J.F."/>
            <person name="Guerrero-Gonzalez Mde L."/>
            <person name="Flores J."/>
        </authorList>
    </citation>
    <scope>NUCLEOTIDE SEQUENCE</scope>
    <source>
        <tissue evidence="2">Cladode</tissue>
    </source>
</reference>
<dbReference type="AlphaFoldDB" id="A0A7C9AT82"/>
<keyword evidence="1" id="KW-0732">Signal</keyword>
<proteinExistence type="predicted"/>
<evidence type="ECO:0000313" key="2">
    <source>
        <dbReference type="EMBL" id="MBA4674776.1"/>
    </source>
</evidence>
<accession>A0A7C9AT82</accession>
<dbReference type="EMBL" id="GISG01264329">
    <property type="protein sequence ID" value="MBA4674776.1"/>
    <property type="molecule type" value="Transcribed_RNA"/>
</dbReference>
<reference evidence="2" key="2">
    <citation type="submission" date="2020-07" db="EMBL/GenBank/DDBJ databases">
        <authorList>
            <person name="Vera ALvarez R."/>
            <person name="Arias-Moreno D.M."/>
            <person name="Jimenez-Jacinto V."/>
            <person name="Jimenez-Bremont J.F."/>
            <person name="Swaminathan K."/>
            <person name="Moose S.P."/>
            <person name="Guerrero-Gonzalez M.L."/>
            <person name="Marino-Ramirez L."/>
            <person name="Landsman D."/>
            <person name="Rodriguez-Kessler M."/>
            <person name="Delgado-Sanchez P."/>
        </authorList>
    </citation>
    <scope>NUCLEOTIDE SEQUENCE</scope>
    <source>
        <tissue evidence="2">Cladode</tissue>
    </source>
</reference>
<feature type="signal peptide" evidence="1">
    <location>
        <begin position="1"/>
        <end position="24"/>
    </location>
</feature>
<evidence type="ECO:0000256" key="1">
    <source>
        <dbReference type="SAM" id="SignalP"/>
    </source>
</evidence>
<sequence length="170" mass="19744">MAILNCWLPHLLILHLFANQRSQRDKIMLLHMLLPPFFIPHSHFHQPSYPNHQILTLLKNHIRFKGILNSIYSLLNKTCKKLHCRSLHRKYAASKGKPSSNVQNWTNPRIPSNLSQHKNQVSTWDCMCVKQELQKDGVMIKGKRVGFIAELKACWVFADGKKRVKGRACE</sequence>
<organism evidence="2">
    <name type="scientific">Opuntia streptacantha</name>
    <name type="common">Prickly pear cactus</name>
    <name type="synonym">Opuntia cardona</name>
    <dbReference type="NCBI Taxonomy" id="393608"/>
    <lineage>
        <taxon>Eukaryota</taxon>
        <taxon>Viridiplantae</taxon>
        <taxon>Streptophyta</taxon>
        <taxon>Embryophyta</taxon>
        <taxon>Tracheophyta</taxon>
        <taxon>Spermatophyta</taxon>
        <taxon>Magnoliopsida</taxon>
        <taxon>eudicotyledons</taxon>
        <taxon>Gunneridae</taxon>
        <taxon>Pentapetalae</taxon>
        <taxon>Caryophyllales</taxon>
        <taxon>Cactineae</taxon>
        <taxon>Cactaceae</taxon>
        <taxon>Opuntioideae</taxon>
        <taxon>Opuntia</taxon>
    </lineage>
</organism>
<protein>
    <submittedName>
        <fullName evidence="2">Uncharacterized protein</fullName>
    </submittedName>
</protein>
<name>A0A7C9AT82_OPUST</name>